<evidence type="ECO:0000313" key="3">
    <source>
        <dbReference type="Proteomes" id="UP000593571"/>
    </source>
</evidence>
<name>A0A7J8DXT0_ROUAE</name>
<dbReference type="Proteomes" id="UP000593571">
    <property type="component" value="Unassembled WGS sequence"/>
</dbReference>
<dbReference type="EMBL" id="JACASE010000011">
    <property type="protein sequence ID" value="KAF6427829.1"/>
    <property type="molecule type" value="Genomic_DNA"/>
</dbReference>
<dbReference type="AlphaFoldDB" id="A0A7J8DXT0"/>
<keyword evidence="1" id="KW-0472">Membrane</keyword>
<keyword evidence="3" id="KW-1185">Reference proteome</keyword>
<proteinExistence type="predicted"/>
<keyword evidence="1" id="KW-1133">Transmembrane helix</keyword>
<comment type="caution">
    <text evidence="2">The sequence shown here is derived from an EMBL/GenBank/DDBJ whole genome shotgun (WGS) entry which is preliminary data.</text>
</comment>
<protein>
    <submittedName>
        <fullName evidence="2">Uncharacterized protein</fullName>
    </submittedName>
</protein>
<feature type="transmembrane region" description="Helical" evidence="1">
    <location>
        <begin position="88"/>
        <end position="105"/>
    </location>
</feature>
<gene>
    <name evidence="2" type="ORF">HJG63_008317</name>
</gene>
<evidence type="ECO:0000256" key="1">
    <source>
        <dbReference type="SAM" id="Phobius"/>
    </source>
</evidence>
<sequence>MACTLTKIKSDLKSQNPMSTDFFFIYCTSKKKNNNNNLELAPKKVNHRDFVQNQVRQLHIGVFFYLDVLITLKFGLCRHQQPISQHLYLSHIFLVLVIISLPLFPDLLGVSEPSWWSDRVHTSFIRLASSDDRPLTHKSANGALKTKAIW</sequence>
<accession>A0A7J8DXT0</accession>
<reference evidence="2 3" key="1">
    <citation type="journal article" date="2020" name="Nature">
        <title>Six reference-quality genomes reveal evolution of bat adaptations.</title>
        <authorList>
            <person name="Jebb D."/>
            <person name="Huang Z."/>
            <person name="Pippel M."/>
            <person name="Hughes G.M."/>
            <person name="Lavrichenko K."/>
            <person name="Devanna P."/>
            <person name="Winkler S."/>
            <person name="Jermiin L.S."/>
            <person name="Skirmuntt E.C."/>
            <person name="Katzourakis A."/>
            <person name="Burkitt-Gray L."/>
            <person name="Ray D.A."/>
            <person name="Sullivan K.A.M."/>
            <person name="Roscito J.G."/>
            <person name="Kirilenko B.M."/>
            <person name="Davalos L.M."/>
            <person name="Corthals A.P."/>
            <person name="Power M.L."/>
            <person name="Jones G."/>
            <person name="Ransome R.D."/>
            <person name="Dechmann D.K.N."/>
            <person name="Locatelli A.G."/>
            <person name="Puechmaille S.J."/>
            <person name="Fedrigo O."/>
            <person name="Jarvis E.D."/>
            <person name="Hiller M."/>
            <person name="Vernes S.C."/>
            <person name="Myers E.W."/>
            <person name="Teeling E.C."/>
        </authorList>
    </citation>
    <scope>NUCLEOTIDE SEQUENCE [LARGE SCALE GENOMIC DNA]</scope>
    <source>
        <strain evidence="2">MRouAeg1</strain>
        <tissue evidence="2">Muscle</tissue>
    </source>
</reference>
<organism evidence="2 3">
    <name type="scientific">Rousettus aegyptiacus</name>
    <name type="common">Egyptian fruit bat</name>
    <name type="synonym">Pteropus aegyptiacus</name>
    <dbReference type="NCBI Taxonomy" id="9407"/>
    <lineage>
        <taxon>Eukaryota</taxon>
        <taxon>Metazoa</taxon>
        <taxon>Chordata</taxon>
        <taxon>Craniata</taxon>
        <taxon>Vertebrata</taxon>
        <taxon>Euteleostomi</taxon>
        <taxon>Mammalia</taxon>
        <taxon>Eutheria</taxon>
        <taxon>Laurasiatheria</taxon>
        <taxon>Chiroptera</taxon>
        <taxon>Yinpterochiroptera</taxon>
        <taxon>Pteropodoidea</taxon>
        <taxon>Pteropodidae</taxon>
        <taxon>Rousettinae</taxon>
        <taxon>Rousettus</taxon>
    </lineage>
</organism>
<keyword evidence="1" id="KW-0812">Transmembrane</keyword>
<evidence type="ECO:0000313" key="2">
    <source>
        <dbReference type="EMBL" id="KAF6427829.1"/>
    </source>
</evidence>